<dbReference type="AlphaFoldDB" id="A0A6L9MN68"/>
<keyword evidence="1" id="KW-1133">Transmembrane helix</keyword>
<evidence type="ECO:0000259" key="2">
    <source>
        <dbReference type="Pfam" id="PF07331"/>
    </source>
</evidence>
<evidence type="ECO:0000313" key="4">
    <source>
        <dbReference type="Proteomes" id="UP000476332"/>
    </source>
</evidence>
<feature type="transmembrane region" description="Helical" evidence="1">
    <location>
        <begin position="80"/>
        <end position="103"/>
    </location>
</feature>
<feature type="transmembrane region" description="Helical" evidence="1">
    <location>
        <begin position="43"/>
        <end position="60"/>
    </location>
</feature>
<protein>
    <submittedName>
        <fullName evidence="3">Tripartite tricarboxylate transporter TctB family protein</fullName>
    </submittedName>
</protein>
<evidence type="ECO:0000256" key="1">
    <source>
        <dbReference type="SAM" id="Phobius"/>
    </source>
</evidence>
<sequence length="157" mass="16373">MRMNDLTLGLVVLAGAVAIFLSSLQFSPIPGQAYGAETMPKTIALLASGLGIFMVGKSLATGERRLGVALADWTRSPASLFGLFAALGLVLAYILFSGAIGFLPMGFIVTAGLMLVLGVRPLTAIPVSLLAVVVVQQAFGRLLLVPLPRSAMLGFLW</sequence>
<gene>
    <name evidence="3" type="ORF">GTW51_22395</name>
</gene>
<dbReference type="RefSeq" id="WP_163046249.1">
    <property type="nucleotide sequence ID" value="NZ_JAAAMJ010000043.1"/>
</dbReference>
<dbReference type="Pfam" id="PF07331">
    <property type="entry name" value="TctB"/>
    <property type="match status" value="1"/>
</dbReference>
<dbReference type="Proteomes" id="UP000476332">
    <property type="component" value="Unassembled WGS sequence"/>
</dbReference>
<keyword evidence="1" id="KW-0472">Membrane</keyword>
<keyword evidence="1" id="KW-0812">Transmembrane</keyword>
<dbReference type="EMBL" id="JAAAMJ010000043">
    <property type="protein sequence ID" value="NDV89404.1"/>
    <property type="molecule type" value="Genomic_DNA"/>
</dbReference>
<comment type="caution">
    <text evidence="3">The sequence shown here is derived from an EMBL/GenBank/DDBJ whole genome shotgun (WGS) entry which is preliminary data.</text>
</comment>
<feature type="transmembrane region" description="Helical" evidence="1">
    <location>
        <begin position="123"/>
        <end position="144"/>
    </location>
</feature>
<feature type="domain" description="DUF1468" evidence="2">
    <location>
        <begin position="9"/>
        <end position="148"/>
    </location>
</feature>
<reference evidence="3 4" key="1">
    <citation type="submission" date="2020-01" db="EMBL/GenBank/DDBJ databases">
        <title>Genomes of bacteria type strains.</title>
        <authorList>
            <person name="Chen J."/>
            <person name="Zhu S."/>
            <person name="Chen J."/>
        </authorList>
    </citation>
    <scope>NUCLEOTIDE SEQUENCE [LARGE SCALE GENOMIC DNA]</scope>
    <source>
        <strain evidence="3 4">KCTC 52919</strain>
    </source>
</reference>
<keyword evidence="4" id="KW-1185">Reference proteome</keyword>
<dbReference type="InterPro" id="IPR009936">
    <property type="entry name" value="DUF1468"/>
</dbReference>
<name>A0A6L9MN68_9HYPH</name>
<proteinExistence type="predicted"/>
<organism evidence="3 4">
    <name type="scientific">Aurantimonas aggregata</name>
    <dbReference type="NCBI Taxonomy" id="2047720"/>
    <lineage>
        <taxon>Bacteria</taxon>
        <taxon>Pseudomonadati</taxon>
        <taxon>Pseudomonadota</taxon>
        <taxon>Alphaproteobacteria</taxon>
        <taxon>Hyphomicrobiales</taxon>
        <taxon>Aurantimonadaceae</taxon>
        <taxon>Aurantimonas</taxon>
    </lineage>
</organism>
<evidence type="ECO:0000313" key="3">
    <source>
        <dbReference type="EMBL" id="NDV89404.1"/>
    </source>
</evidence>
<accession>A0A6L9MN68</accession>